<dbReference type="eggNOG" id="KOG1715">
    <property type="taxonomic scope" value="Eukaryota"/>
</dbReference>
<protein>
    <submittedName>
        <fullName evidence="2">Uncharacterized protein</fullName>
    </submittedName>
</protein>
<dbReference type="STRING" id="1537102.L0AXU9"/>
<dbReference type="GeneID" id="15807225"/>
<keyword evidence="3" id="KW-1185">Reference proteome</keyword>
<dbReference type="EMBL" id="CP001669">
    <property type="protein sequence ID" value="AFZ79846.1"/>
    <property type="molecule type" value="Genomic_DNA"/>
</dbReference>
<dbReference type="Proteomes" id="UP000031512">
    <property type="component" value="Chromosome 1"/>
</dbReference>
<dbReference type="OrthoDB" id="361544at2759"/>
<accession>L0AXU9</accession>
<dbReference type="VEuPathDB" id="PiroplasmaDB:BEWA_026950"/>
<dbReference type="RefSeq" id="XP_004829512.1">
    <property type="nucleotide sequence ID" value="XM_004829455.1"/>
</dbReference>
<name>L0AXU9_THEEQ</name>
<evidence type="ECO:0000313" key="2">
    <source>
        <dbReference type="EMBL" id="AFZ79846.1"/>
    </source>
</evidence>
<evidence type="ECO:0000256" key="1">
    <source>
        <dbReference type="SAM" id="MobiDB-lite"/>
    </source>
</evidence>
<gene>
    <name evidence="2" type="ORF">BEWA_026950</name>
</gene>
<reference evidence="2 3" key="1">
    <citation type="journal article" date="2012" name="BMC Genomics">
        <title>Comparative genomic analysis and phylogenetic position of Theileria equi.</title>
        <authorList>
            <person name="Kappmeyer L.S."/>
            <person name="Thiagarajan M."/>
            <person name="Herndon D.R."/>
            <person name="Ramsay J.D."/>
            <person name="Caler E."/>
            <person name="Djikeng A."/>
            <person name="Gillespie J.J."/>
            <person name="Lau A.O."/>
            <person name="Roalson E.H."/>
            <person name="Silva J.C."/>
            <person name="Silva M.G."/>
            <person name="Suarez C.E."/>
            <person name="Ueti M.W."/>
            <person name="Nene V.M."/>
            <person name="Mealey R.H."/>
            <person name="Knowles D.P."/>
            <person name="Brayton K.A."/>
        </authorList>
    </citation>
    <scope>NUCLEOTIDE SEQUENCE [LARGE SCALE GENOMIC DNA]</scope>
    <source>
        <strain evidence="2 3">WA</strain>
    </source>
</reference>
<dbReference type="AlphaFoldDB" id="L0AXU9"/>
<evidence type="ECO:0000313" key="3">
    <source>
        <dbReference type="Proteomes" id="UP000031512"/>
    </source>
</evidence>
<dbReference type="KEGG" id="beq:BEWA_026950"/>
<proteinExistence type="predicted"/>
<organism evidence="2 3">
    <name type="scientific">Theileria equi strain WA</name>
    <dbReference type="NCBI Taxonomy" id="1537102"/>
    <lineage>
        <taxon>Eukaryota</taxon>
        <taxon>Sar</taxon>
        <taxon>Alveolata</taxon>
        <taxon>Apicomplexa</taxon>
        <taxon>Aconoidasida</taxon>
        <taxon>Piroplasmida</taxon>
        <taxon>Theileriidae</taxon>
        <taxon>Theileria</taxon>
    </lineage>
</organism>
<sequence length="164" mass="18331">MINRQYVPIVRRFKSILSCKRPGLAHQVRRLSTGEFDIFKKLKDSTNPEESKDDARKPSDKVMPRHFPRVYENLQVIKLVDEILNLTLIEAADLCDLCQEKLAERNGPAFNNGFIPGRTPFPHPHTFFSGTPPLGDYNVTGMGMVSPGMAQMGAGMPMGVAPYV</sequence>
<feature type="region of interest" description="Disordered" evidence="1">
    <location>
        <begin position="42"/>
        <end position="62"/>
    </location>
</feature>